<reference evidence="9 10" key="1">
    <citation type="submission" date="2012-12" db="EMBL/GenBank/DDBJ databases">
        <title>Novel taxa of Listeriaceae from agricultural environments in the United States.</title>
        <authorList>
            <person name="den Bakker H.C."/>
            <person name="Allred A."/>
            <person name="Warchocki S."/>
            <person name="Wright E.M."/>
            <person name="Burrell A."/>
            <person name="Nightingale K.K."/>
            <person name="Kephart D."/>
            <person name="Wiedmann M."/>
        </authorList>
    </citation>
    <scope>NUCLEOTIDE SEQUENCE [LARGE SCALE GENOMIC DNA]</scope>
    <source>
        <strain evidence="9 10">FSL F6-1037</strain>
    </source>
</reference>
<dbReference type="Proteomes" id="UP000019243">
    <property type="component" value="Unassembled WGS sequence"/>
</dbReference>
<evidence type="ECO:0000256" key="3">
    <source>
        <dbReference type="ARBA" id="ARBA00022723"/>
    </source>
</evidence>
<dbReference type="InterPro" id="IPR025657">
    <property type="entry name" value="RadC_JAB"/>
</dbReference>
<dbReference type="CDD" id="cd08071">
    <property type="entry name" value="MPN_DUF2466"/>
    <property type="match status" value="1"/>
</dbReference>
<evidence type="ECO:0000259" key="8">
    <source>
        <dbReference type="PROSITE" id="PS50249"/>
    </source>
</evidence>
<dbReference type="Pfam" id="PF20582">
    <property type="entry name" value="UPF0758_N"/>
    <property type="match status" value="1"/>
</dbReference>
<keyword evidence="3" id="KW-0479">Metal-binding</keyword>
<dbReference type="InterPro" id="IPR037518">
    <property type="entry name" value="MPN"/>
</dbReference>
<proteinExistence type="inferred from homology"/>
<sequence>MVDSLVEQPRERLIAYGAEQLSTQELLAIILQTGTVKHSVYQLATNVLRQYETLSHLQQASHKELMTIEGIGPVKATQILAMLEMGKRLAVESFVHKQSIESPEEAVGIVLPKMRYLTQEHFICMYLDSKHQFIHSETLYIGGLNEVLISPREVFLKALHYNAANVICFHNHPSGDIRPSKADISATKRLRESGELLGVRLVDHIIIGDGDFYSFSRGDY</sequence>
<dbReference type="AlphaFoldDB" id="W7CIF0"/>
<dbReference type="InterPro" id="IPR046778">
    <property type="entry name" value="UPF0758_N"/>
</dbReference>
<dbReference type="PROSITE" id="PS01302">
    <property type="entry name" value="UPF0758"/>
    <property type="match status" value="1"/>
</dbReference>
<dbReference type="GO" id="GO:0046872">
    <property type="term" value="F:metal ion binding"/>
    <property type="evidence" value="ECO:0007669"/>
    <property type="project" value="UniProtKB-KW"/>
</dbReference>
<dbReference type="EMBL" id="AODH01000030">
    <property type="protein sequence ID" value="EUJ39164.1"/>
    <property type="molecule type" value="Genomic_DNA"/>
</dbReference>
<dbReference type="GO" id="GO:0006508">
    <property type="term" value="P:proteolysis"/>
    <property type="evidence" value="ECO:0007669"/>
    <property type="project" value="UniProtKB-KW"/>
</dbReference>
<dbReference type="Gene3D" id="3.40.140.10">
    <property type="entry name" value="Cytidine Deaminase, domain 2"/>
    <property type="match status" value="1"/>
</dbReference>
<keyword evidence="4" id="KW-0378">Hydrolase</keyword>
<accession>W7CIF0</accession>
<gene>
    <name evidence="9" type="ORF">BCAMP_07775</name>
</gene>
<keyword evidence="5" id="KW-0862">Zinc</keyword>
<dbReference type="Gene3D" id="1.10.150.20">
    <property type="entry name" value="5' to 3' exonuclease, C-terminal subdomain"/>
    <property type="match status" value="1"/>
</dbReference>
<keyword evidence="6" id="KW-0482">Metalloprotease</keyword>
<keyword evidence="10" id="KW-1185">Reference proteome</keyword>
<evidence type="ECO:0000313" key="9">
    <source>
        <dbReference type="EMBL" id="EUJ39164.1"/>
    </source>
</evidence>
<dbReference type="InterPro" id="IPR010994">
    <property type="entry name" value="RuvA_2-like"/>
</dbReference>
<evidence type="ECO:0000256" key="4">
    <source>
        <dbReference type="ARBA" id="ARBA00022801"/>
    </source>
</evidence>
<evidence type="ECO:0000313" key="10">
    <source>
        <dbReference type="Proteomes" id="UP000019243"/>
    </source>
</evidence>
<dbReference type="PANTHER" id="PTHR30471:SF3">
    <property type="entry name" value="UPF0758 PROTEIN YEES-RELATED"/>
    <property type="match status" value="1"/>
</dbReference>
<name>W7CIF0_9LIST</name>
<dbReference type="NCBIfam" id="TIGR00608">
    <property type="entry name" value="radc"/>
    <property type="match status" value="1"/>
</dbReference>
<dbReference type="SUPFAM" id="SSF47781">
    <property type="entry name" value="RuvA domain 2-like"/>
    <property type="match status" value="1"/>
</dbReference>
<comment type="caution">
    <text evidence="9">The sequence shown here is derived from an EMBL/GenBank/DDBJ whole genome shotgun (WGS) entry which is preliminary data.</text>
</comment>
<dbReference type="SUPFAM" id="SSF102712">
    <property type="entry name" value="JAB1/MPN domain"/>
    <property type="match status" value="1"/>
</dbReference>
<evidence type="ECO:0000256" key="7">
    <source>
        <dbReference type="RuleBase" id="RU003797"/>
    </source>
</evidence>
<keyword evidence="2" id="KW-0645">Protease</keyword>
<dbReference type="OrthoDB" id="9804482at2"/>
<dbReference type="STRING" id="1265861.BCAMP_07775"/>
<evidence type="ECO:0000256" key="1">
    <source>
        <dbReference type="ARBA" id="ARBA00010243"/>
    </source>
</evidence>
<evidence type="ECO:0000256" key="5">
    <source>
        <dbReference type="ARBA" id="ARBA00022833"/>
    </source>
</evidence>
<feature type="domain" description="MPN" evidence="8">
    <location>
        <begin position="99"/>
        <end position="220"/>
    </location>
</feature>
<comment type="similarity">
    <text evidence="1 7">Belongs to the UPF0758 family.</text>
</comment>
<dbReference type="PATRIC" id="fig|1265861.3.peg.1525"/>
<organism evidence="9 10">
    <name type="scientific">Brochothrix campestris FSL F6-1037</name>
    <dbReference type="NCBI Taxonomy" id="1265861"/>
    <lineage>
        <taxon>Bacteria</taxon>
        <taxon>Bacillati</taxon>
        <taxon>Bacillota</taxon>
        <taxon>Bacilli</taxon>
        <taxon>Bacillales</taxon>
        <taxon>Listeriaceae</taxon>
        <taxon>Brochothrix</taxon>
    </lineage>
</organism>
<evidence type="ECO:0000256" key="2">
    <source>
        <dbReference type="ARBA" id="ARBA00022670"/>
    </source>
</evidence>
<dbReference type="InterPro" id="IPR001405">
    <property type="entry name" value="UPF0758"/>
</dbReference>
<evidence type="ECO:0000256" key="6">
    <source>
        <dbReference type="ARBA" id="ARBA00023049"/>
    </source>
</evidence>
<dbReference type="Pfam" id="PF04002">
    <property type="entry name" value="RadC"/>
    <property type="match status" value="1"/>
</dbReference>
<dbReference type="PANTHER" id="PTHR30471">
    <property type="entry name" value="DNA REPAIR PROTEIN RADC"/>
    <property type="match status" value="1"/>
</dbReference>
<dbReference type="InterPro" id="IPR020891">
    <property type="entry name" value="UPF0758_CS"/>
</dbReference>
<dbReference type="NCBIfam" id="NF000642">
    <property type="entry name" value="PRK00024.1"/>
    <property type="match status" value="1"/>
</dbReference>
<dbReference type="GO" id="GO:0008237">
    <property type="term" value="F:metallopeptidase activity"/>
    <property type="evidence" value="ECO:0007669"/>
    <property type="project" value="UniProtKB-KW"/>
</dbReference>
<dbReference type="RefSeq" id="WP_035314770.1">
    <property type="nucleotide sequence ID" value="NZ_AODH01000030.1"/>
</dbReference>
<dbReference type="PROSITE" id="PS50249">
    <property type="entry name" value="MPN"/>
    <property type="match status" value="1"/>
</dbReference>
<protein>
    <recommendedName>
        <fullName evidence="8">MPN domain-containing protein</fullName>
    </recommendedName>
</protein>